<organism evidence="1 2">
    <name type="scientific">Nostoc paludosum FACHB-159</name>
    <dbReference type="NCBI Taxonomy" id="2692908"/>
    <lineage>
        <taxon>Bacteria</taxon>
        <taxon>Bacillati</taxon>
        <taxon>Cyanobacteriota</taxon>
        <taxon>Cyanophyceae</taxon>
        <taxon>Nostocales</taxon>
        <taxon>Nostocaceae</taxon>
        <taxon>Nostoc</taxon>
    </lineage>
</organism>
<dbReference type="RefSeq" id="WP_190953701.1">
    <property type="nucleotide sequence ID" value="NZ_JACJTU010000002.1"/>
</dbReference>
<evidence type="ECO:0000313" key="2">
    <source>
        <dbReference type="Proteomes" id="UP000637383"/>
    </source>
</evidence>
<protein>
    <submittedName>
        <fullName evidence="1">Uncharacterized protein</fullName>
    </submittedName>
</protein>
<evidence type="ECO:0000313" key="1">
    <source>
        <dbReference type="EMBL" id="MBD2732944.1"/>
    </source>
</evidence>
<proteinExistence type="predicted"/>
<keyword evidence="2" id="KW-1185">Reference proteome</keyword>
<reference evidence="1 2" key="1">
    <citation type="journal article" date="2020" name="ISME J.">
        <title>Comparative genomics reveals insights into cyanobacterial evolution and habitat adaptation.</title>
        <authorList>
            <person name="Chen M.Y."/>
            <person name="Teng W.K."/>
            <person name="Zhao L."/>
            <person name="Hu C.X."/>
            <person name="Zhou Y.K."/>
            <person name="Han B.P."/>
            <person name="Song L.R."/>
            <person name="Shu W.S."/>
        </authorList>
    </citation>
    <scope>NUCLEOTIDE SEQUENCE [LARGE SCALE GENOMIC DNA]</scope>
    <source>
        <strain evidence="1 2">FACHB-159</strain>
    </source>
</reference>
<dbReference type="Proteomes" id="UP000637383">
    <property type="component" value="Unassembled WGS sequence"/>
</dbReference>
<gene>
    <name evidence="1" type="ORF">H6H03_03320</name>
</gene>
<sequence>MVKTAKGKRPVYLENQQVDKLLAMVMALTGEVSVLRDRLDTIERLLEVKGILSASEIEGYQPDAQVINEREKWRAEYIARVLRVVQEELQTVSQDS</sequence>
<dbReference type="EMBL" id="JACJTU010000002">
    <property type="protein sequence ID" value="MBD2732944.1"/>
    <property type="molecule type" value="Genomic_DNA"/>
</dbReference>
<name>A0ABR8K2H1_9NOSO</name>
<comment type="caution">
    <text evidence="1">The sequence shown here is derived from an EMBL/GenBank/DDBJ whole genome shotgun (WGS) entry which is preliminary data.</text>
</comment>
<accession>A0ABR8K2H1</accession>